<feature type="compositionally biased region" description="Acidic residues" evidence="4">
    <location>
        <begin position="39"/>
        <end position="56"/>
    </location>
</feature>
<feature type="region of interest" description="Disordered" evidence="4">
    <location>
        <begin position="1"/>
        <end position="112"/>
    </location>
</feature>
<dbReference type="InterPro" id="IPR052416">
    <property type="entry name" value="GTF3C_component"/>
</dbReference>
<evidence type="ECO:0000313" key="5">
    <source>
        <dbReference type="EMBL" id="KAG0016807.1"/>
    </source>
</evidence>
<proteinExistence type="predicted"/>
<feature type="region of interest" description="Disordered" evidence="4">
    <location>
        <begin position="144"/>
        <end position="182"/>
    </location>
</feature>
<sequence>MPPRPARSAKKNISYKIDDPDDETRKKKGGSKGKKVNDSDDEAGANHDDDDSDEYVEPSKDKDDDDYDEDMDVPEEEDEDIADVNDDYDEEEDDEPKKPTKRRRQNQTKSFAVSLDQMTELLNARDQPHEKPNNVNDANMKISPASVRHKMAPVTATQRAPRDLKNKNKMHKKGDMRRSDSLPQSWKLSYQAPTSEDVSHVSMQEDVLRAVVYPNIGSNVKDFLVITEPSDLDEYLPVLTTTKINTRDMDIEMGTMTSRYIETTDKTGINDYYILNTGFSVWGLDWCPLPSYEQDEIEENVSYVAVGGFPDTAENCITRDQLYPLGKQDAHPNVIQLWNMNCESDENGQLQGEAKSYLAICILHSHGAVLDLKWCPTGCFMPAGPAPGDLARLGILAASFTDGTIRIFSIPDPVSLQSQLGLEATEGSPPDTIYIRYPEPYATIRLGDVNFMSISWGTANRLAAGATNGTAAIWDMSTMLSQSKETLAEKDSEFLDPIYLPQVHDVCVRSIDWLRDEDPNSVPWIIATSGYDGHVRYTDLRDLFGTIDIKTILGAPMTSRCIPWAEATVYVDIDLAAKFDQLYLECRGFRLFNAKGTVWDITYSDYQPFLAAGISDGRVKISNPAYKARRGYGMVQNHIYQIQEISSEEADSSADVEDMELSTQQDEVADPSQPRDDIRAEKIQMFRYVEGEEKEYTSKSDGFLNFYSPNIAVQKVQWSRSYHSAAWLASGSAGGIVRIDNTMLRKGEGGAENKIEYQIEPYILKKRLASGKAYDEKGRRLGPDGKPVGMGRPRKSPAETAKGKRKSAAKEKAPASSVAKKVAKGKSKADEDEEFDGAQVEGSSSTVPKRTTRQSGKLAPIFTRTLSSNSVNSSRAPSPSAEEHDEENASQPGEPSTSQQETPSASSSTAKSPEKPSPSKPRGRSKKAVSDAVESSEGADGDINMAEKPAETRTENGDQTMEEETESVAAAGTGKANATPTRGKKPPKANQKTTPAKGKQARALENTPVESTTNEHGAHDAPTTTNDADIQGDQDEADSTSVSASSSRASSVAPNSPRKKRGPYKTKKRTEELKRTNHSLKDLWSTAAANKSAAKDDQ</sequence>
<keyword evidence="6" id="KW-1185">Reference proteome</keyword>
<feature type="compositionally biased region" description="Low complexity" evidence="4">
    <location>
        <begin position="901"/>
        <end position="911"/>
    </location>
</feature>
<dbReference type="OrthoDB" id="4703at2759"/>
<feature type="compositionally biased region" description="Basic residues" evidence="4">
    <location>
        <begin position="1057"/>
        <end position="1068"/>
    </location>
</feature>
<dbReference type="PANTHER" id="PTHR15052:SF2">
    <property type="entry name" value="GENERAL TRANSCRIPTION FACTOR 3C POLYPEPTIDE 2"/>
    <property type="match status" value="1"/>
</dbReference>
<evidence type="ECO:0000256" key="4">
    <source>
        <dbReference type="SAM" id="MobiDB-lite"/>
    </source>
</evidence>
<feature type="region of interest" description="Disordered" evidence="4">
    <location>
        <begin position="774"/>
        <end position="1098"/>
    </location>
</feature>
<feature type="compositionally biased region" description="Acidic residues" evidence="4">
    <location>
        <begin position="648"/>
        <end position="660"/>
    </location>
</feature>
<evidence type="ECO:0000313" key="6">
    <source>
        <dbReference type="Proteomes" id="UP000703661"/>
    </source>
</evidence>
<feature type="compositionally biased region" description="Polar residues" evidence="4">
    <location>
        <begin position="841"/>
        <end position="855"/>
    </location>
</feature>
<keyword evidence="2" id="KW-0804">Transcription</keyword>
<gene>
    <name evidence="5" type="ORF">BGZ80_008921</name>
</gene>
<dbReference type="InterPro" id="IPR001680">
    <property type="entry name" value="WD40_rpt"/>
</dbReference>
<dbReference type="Proteomes" id="UP000703661">
    <property type="component" value="Unassembled WGS sequence"/>
</dbReference>
<accession>A0A9P6MY80</accession>
<feature type="compositionally biased region" description="Basic and acidic residues" evidence="4">
    <location>
        <begin position="1069"/>
        <end position="1081"/>
    </location>
</feature>
<comment type="subcellular location">
    <subcellularLocation>
        <location evidence="1">Nucleus</location>
    </subcellularLocation>
</comment>
<dbReference type="SMART" id="SM00320">
    <property type="entry name" value="WD40"/>
    <property type="match status" value="4"/>
</dbReference>
<evidence type="ECO:0000256" key="1">
    <source>
        <dbReference type="ARBA" id="ARBA00004123"/>
    </source>
</evidence>
<evidence type="ECO:0000256" key="2">
    <source>
        <dbReference type="ARBA" id="ARBA00023163"/>
    </source>
</evidence>
<comment type="caution">
    <text evidence="5">The sequence shown here is derived from an EMBL/GenBank/DDBJ whole genome shotgun (WGS) entry which is preliminary data.</text>
</comment>
<feature type="compositionally biased region" description="Polar residues" evidence="4">
    <location>
        <begin position="889"/>
        <end position="900"/>
    </location>
</feature>
<reference evidence="5" key="1">
    <citation type="journal article" date="2020" name="Fungal Divers.">
        <title>Resolving the Mortierellaceae phylogeny through synthesis of multi-gene phylogenetics and phylogenomics.</title>
        <authorList>
            <person name="Vandepol N."/>
            <person name="Liber J."/>
            <person name="Desiro A."/>
            <person name="Na H."/>
            <person name="Kennedy M."/>
            <person name="Barry K."/>
            <person name="Grigoriev I.V."/>
            <person name="Miller A.N."/>
            <person name="O'Donnell K."/>
            <person name="Stajich J.E."/>
            <person name="Bonito G."/>
        </authorList>
    </citation>
    <scope>NUCLEOTIDE SEQUENCE</scope>
    <source>
        <strain evidence="5">NRRL 2769</strain>
    </source>
</reference>
<dbReference type="GO" id="GO:0006383">
    <property type="term" value="P:transcription by RNA polymerase III"/>
    <property type="evidence" value="ECO:0007669"/>
    <property type="project" value="TreeGrafter"/>
</dbReference>
<keyword evidence="3" id="KW-0539">Nucleus</keyword>
<feature type="region of interest" description="Disordered" evidence="4">
    <location>
        <begin position="648"/>
        <end position="676"/>
    </location>
</feature>
<dbReference type="InterPro" id="IPR015943">
    <property type="entry name" value="WD40/YVTN_repeat-like_dom_sf"/>
</dbReference>
<name>A0A9P6MY80_9FUNG</name>
<evidence type="ECO:0008006" key="7">
    <source>
        <dbReference type="Google" id="ProtNLM"/>
    </source>
</evidence>
<dbReference type="SUPFAM" id="SSF50978">
    <property type="entry name" value="WD40 repeat-like"/>
    <property type="match status" value="1"/>
</dbReference>
<feature type="compositionally biased region" description="Low complexity" evidence="4">
    <location>
        <begin position="1039"/>
        <end position="1056"/>
    </location>
</feature>
<dbReference type="PROSITE" id="PS50890">
    <property type="entry name" value="PUA"/>
    <property type="match status" value="1"/>
</dbReference>
<protein>
    <recommendedName>
        <fullName evidence="7">Transcription factor tau subunit sfc6</fullName>
    </recommendedName>
</protein>
<feature type="compositionally biased region" description="Basic and acidic residues" evidence="4">
    <location>
        <begin position="774"/>
        <end position="783"/>
    </location>
</feature>
<feature type="compositionally biased region" description="Low complexity" evidence="4">
    <location>
        <begin position="867"/>
        <end position="880"/>
    </location>
</feature>
<feature type="compositionally biased region" description="Acidic residues" evidence="4">
    <location>
        <begin position="63"/>
        <end position="94"/>
    </location>
</feature>
<dbReference type="PANTHER" id="PTHR15052">
    <property type="entry name" value="RNA POLYMERASE III TRANSCRIPTION INITIATION FACTOR COMPLEX SUBUNIT"/>
    <property type="match status" value="1"/>
</dbReference>
<evidence type="ECO:0000256" key="3">
    <source>
        <dbReference type="ARBA" id="ARBA00023242"/>
    </source>
</evidence>
<organism evidence="5 6">
    <name type="scientific">Entomortierella chlamydospora</name>
    <dbReference type="NCBI Taxonomy" id="101097"/>
    <lineage>
        <taxon>Eukaryota</taxon>
        <taxon>Fungi</taxon>
        <taxon>Fungi incertae sedis</taxon>
        <taxon>Mucoromycota</taxon>
        <taxon>Mortierellomycotina</taxon>
        <taxon>Mortierellomycetes</taxon>
        <taxon>Mortierellales</taxon>
        <taxon>Mortierellaceae</taxon>
        <taxon>Entomortierella</taxon>
    </lineage>
</organism>
<dbReference type="Pfam" id="PF00400">
    <property type="entry name" value="WD40"/>
    <property type="match status" value="1"/>
</dbReference>
<dbReference type="InterPro" id="IPR036322">
    <property type="entry name" value="WD40_repeat_dom_sf"/>
</dbReference>
<dbReference type="EMBL" id="JAAAID010000500">
    <property type="protein sequence ID" value="KAG0016807.1"/>
    <property type="molecule type" value="Genomic_DNA"/>
</dbReference>
<dbReference type="Gene3D" id="2.130.10.10">
    <property type="entry name" value="YVTN repeat-like/Quinoprotein amine dehydrogenase"/>
    <property type="match status" value="1"/>
</dbReference>
<dbReference type="GO" id="GO:0005634">
    <property type="term" value="C:nucleus"/>
    <property type="evidence" value="ECO:0007669"/>
    <property type="project" value="UniProtKB-SubCell"/>
</dbReference>
<dbReference type="AlphaFoldDB" id="A0A9P6MY80"/>
<dbReference type="GO" id="GO:0000127">
    <property type="term" value="C:transcription factor TFIIIC complex"/>
    <property type="evidence" value="ECO:0007669"/>
    <property type="project" value="TreeGrafter"/>
</dbReference>